<dbReference type="EMBL" id="VUOB01000079">
    <property type="protein sequence ID" value="KAA2251415.1"/>
    <property type="molecule type" value="Genomic_DNA"/>
</dbReference>
<feature type="non-terminal residue" evidence="2">
    <location>
        <position position="264"/>
    </location>
</feature>
<dbReference type="InterPro" id="IPR027417">
    <property type="entry name" value="P-loop_NTPase"/>
</dbReference>
<feature type="domain" description="Novel STAND NTPase 1" evidence="1">
    <location>
        <begin position="63"/>
        <end position="242"/>
    </location>
</feature>
<sequence>MSHSDHDTSDEEQTGPIPRIHLSAHASGDAQVNQAGRDQHFHYVDGAHDQRRTTPGTLVRECPYPGLAAFGPDQAQWFFGRDDLTADLIARLDRRLTTGGLQMVVAPSGAGKSSLLRAGLLPRLGQATLPGSDRWPTVLFTPTADPVRALADQLAHLTGDEPAIMAGLLVSDSTGCVTLLNRVLRDRGSGSQPARVVVVVDQLEELFTQCSDEPQRRTFLSLLEQIAGGPVDLVACRCLVVVAVPGRLWSDRFPSLSDKDYRHG</sequence>
<dbReference type="Pfam" id="PF20703">
    <property type="entry name" value="nSTAND1"/>
    <property type="match status" value="1"/>
</dbReference>
<proteinExistence type="predicted"/>
<dbReference type="OrthoDB" id="3700784at2"/>
<name>A0A5B2WJ26_9PSEU</name>
<evidence type="ECO:0000313" key="3">
    <source>
        <dbReference type="Proteomes" id="UP000323454"/>
    </source>
</evidence>
<dbReference type="RefSeq" id="WP_149854623.1">
    <property type="nucleotide sequence ID" value="NZ_VUOB01000079.1"/>
</dbReference>
<evidence type="ECO:0000259" key="1">
    <source>
        <dbReference type="Pfam" id="PF20703"/>
    </source>
</evidence>
<dbReference type="AlphaFoldDB" id="A0A5B2WJ26"/>
<keyword evidence="3" id="KW-1185">Reference proteome</keyword>
<gene>
    <name evidence="2" type="ORF">F0L68_37260</name>
</gene>
<reference evidence="2 3" key="2">
    <citation type="submission" date="2019-09" db="EMBL/GenBank/DDBJ databases">
        <authorList>
            <person name="Jin C."/>
        </authorList>
    </citation>
    <scope>NUCLEOTIDE SEQUENCE [LARGE SCALE GENOMIC DNA]</scope>
    <source>
        <strain evidence="2 3">AN110305</strain>
    </source>
</reference>
<accession>A0A5B2WJ26</accession>
<dbReference type="GO" id="GO:0005524">
    <property type="term" value="F:ATP binding"/>
    <property type="evidence" value="ECO:0007669"/>
    <property type="project" value="UniProtKB-KW"/>
</dbReference>
<keyword evidence="2" id="KW-0067">ATP-binding</keyword>
<comment type="caution">
    <text evidence="2">The sequence shown here is derived from an EMBL/GenBank/DDBJ whole genome shotgun (WGS) entry which is preliminary data.</text>
</comment>
<dbReference type="SUPFAM" id="SSF52540">
    <property type="entry name" value="P-loop containing nucleoside triphosphate hydrolases"/>
    <property type="match status" value="1"/>
</dbReference>
<reference evidence="2 3" key="1">
    <citation type="submission" date="2019-09" db="EMBL/GenBank/DDBJ databases">
        <title>Goodfellowia gen. nov., a new genus of the Pseudonocardineae related to Actinoalloteichus, containing Goodfellowia coeruleoviolacea gen. nov., comb. nov. gen. nov., comb. nov.</title>
        <authorList>
            <person name="Labeda D."/>
        </authorList>
    </citation>
    <scope>NUCLEOTIDE SEQUENCE [LARGE SCALE GENOMIC DNA]</scope>
    <source>
        <strain evidence="2 3">AN110305</strain>
    </source>
</reference>
<evidence type="ECO:0000313" key="2">
    <source>
        <dbReference type="EMBL" id="KAA2251415.1"/>
    </source>
</evidence>
<keyword evidence="2" id="KW-0547">Nucleotide-binding</keyword>
<protein>
    <submittedName>
        <fullName evidence="2">ATP-binding protein</fullName>
    </submittedName>
</protein>
<organism evidence="2 3">
    <name type="scientific">Solihabitans fulvus</name>
    <dbReference type="NCBI Taxonomy" id="1892852"/>
    <lineage>
        <taxon>Bacteria</taxon>
        <taxon>Bacillati</taxon>
        <taxon>Actinomycetota</taxon>
        <taxon>Actinomycetes</taxon>
        <taxon>Pseudonocardiales</taxon>
        <taxon>Pseudonocardiaceae</taxon>
        <taxon>Solihabitans</taxon>
    </lineage>
</organism>
<dbReference type="InterPro" id="IPR049052">
    <property type="entry name" value="nSTAND1"/>
</dbReference>
<dbReference type="Proteomes" id="UP000323454">
    <property type="component" value="Unassembled WGS sequence"/>
</dbReference>